<sequence>MWNSQYVKTLNNNERESIQLKLNKAKKDKSVFHGIDLDFSLNDGMGYQVVDVSRCLSPWFGIRVIQELCSMHKLHITRELETLDVNGGVNYMYEYYKNLELVPASKNCGIIGLFKMSEPFKLFGKNCSVVASRKNKQDNFRKYILWESMNDLIVLSAYRSDLKEFRREALETALDVLDERDYEYTPFTVPNYHLSDSGKVDPETKLETKSKMFQMRYEVSRSKYGDGIRGEDMWILRGQAFAVLVDGDDQFRDPYIIRKNDEENNHDGEVSNDEGQSKLIIYDRLQFTNRNIKLKVMVGNQFFLLVTISFVDLMNFEMKTMWSVCLHMAIRLIHIPVPRLLNTMNDSMPLNTLPVANNMNFPIILDLHIVAKSFISMGVDAIYDLNDATVSLILSVVDRYTNEVLYSSSASSTTSDDFNVRFMDPGEWPQLNEEESVSDFSEGIDLLGAEVQLYLLIRENLENVEEELRNIDATGQTNVPYKIRLVTRTFCGYIILKGDEVHRWILMMNDITSRPALHCKGFLTL</sequence>
<protein>
    <submittedName>
        <fullName evidence="1">Pc4</fullName>
    </submittedName>
</protein>
<name>A0A0R5NCQ9_9VIRU</name>
<organism evidence="1">
    <name type="scientific">Tenuivirus oryzabrevis</name>
    <dbReference type="NCBI Taxonomy" id="3052762"/>
    <lineage>
        <taxon>Viruses</taxon>
        <taxon>Riboviria</taxon>
        <taxon>Orthornavirae</taxon>
        <taxon>Negarnaviricota</taxon>
        <taxon>Polyploviricotina</taxon>
        <taxon>Bunyaviricetes</taxon>
        <taxon>Hareavirales</taxon>
        <taxon>Phenuiviridae</taxon>
        <taxon>Tenuivirus</taxon>
    </lineage>
</organism>
<dbReference type="EMBL" id="KF438738">
    <property type="protein sequence ID" value="AIK24611.1"/>
    <property type="molecule type" value="Genomic_RNA"/>
</dbReference>
<reference evidence="1" key="1">
    <citation type="submission" date="2013-07" db="EMBL/GenBank/DDBJ databases">
        <title>Molecular analyses of Rice grassy stunt virus populations during pre- and post-2006 epidemics revealed insights of virus reemergence and spread in Southeast Asia.</title>
        <authorList>
            <person name="Jonson G.B."/>
            <person name="Villegas J.M."/>
            <person name="Kim K.-H."/>
            <person name="Choi H.-S."/>
            <person name="Choi I.-R."/>
        </authorList>
    </citation>
    <scope>NUCLEOTIDE SEQUENCE</scope>
    <source>
        <strain evidence="1">KL013</strain>
    </source>
</reference>
<proteinExistence type="predicted"/>
<gene>
    <name evidence="1" type="primary">Pc4</name>
</gene>
<evidence type="ECO:0000313" key="1">
    <source>
        <dbReference type="EMBL" id="AIK24611.1"/>
    </source>
</evidence>
<accession>A0A0R5NCQ9</accession>